<feature type="region of interest" description="Disordered" evidence="6">
    <location>
        <begin position="373"/>
        <end position="397"/>
    </location>
</feature>
<feature type="region of interest" description="Disordered" evidence="6">
    <location>
        <begin position="470"/>
        <end position="566"/>
    </location>
</feature>
<dbReference type="InterPro" id="IPR014844">
    <property type="entry name" value="PalH"/>
</dbReference>
<evidence type="ECO:0000256" key="6">
    <source>
        <dbReference type="SAM" id="MobiDB-lite"/>
    </source>
</evidence>
<comment type="subcellular location">
    <subcellularLocation>
        <location evidence="1">Membrane</location>
        <topology evidence="1">Multi-pass membrane protein</topology>
    </subcellularLocation>
</comment>
<reference evidence="8 9" key="1">
    <citation type="submission" date="2017-10" db="EMBL/GenBank/DDBJ databases">
        <title>Comparative genomics in systemic dimorphic fungi from Ajellomycetaceae.</title>
        <authorList>
            <person name="Munoz J.F."/>
            <person name="Mcewen J.G."/>
            <person name="Clay O.K."/>
            <person name="Cuomo C.A."/>
        </authorList>
    </citation>
    <scope>NUCLEOTIDE SEQUENCE [LARGE SCALE GENOMIC DNA]</scope>
    <source>
        <strain evidence="8 9">UAMH7299</strain>
    </source>
</reference>
<dbReference type="Proteomes" id="UP000224634">
    <property type="component" value="Unassembled WGS sequence"/>
</dbReference>
<feature type="compositionally biased region" description="Low complexity" evidence="6">
    <location>
        <begin position="787"/>
        <end position="804"/>
    </location>
</feature>
<feature type="region of interest" description="Disordered" evidence="6">
    <location>
        <begin position="409"/>
        <end position="449"/>
    </location>
</feature>
<feature type="compositionally biased region" description="Polar residues" evidence="6">
    <location>
        <begin position="495"/>
        <end position="511"/>
    </location>
</feature>
<evidence type="ECO:0000256" key="4">
    <source>
        <dbReference type="ARBA" id="ARBA00023136"/>
    </source>
</evidence>
<dbReference type="EMBL" id="PDNA01000005">
    <property type="protein sequence ID" value="PGH27651.1"/>
    <property type="molecule type" value="Genomic_DNA"/>
</dbReference>
<keyword evidence="4 7" id="KW-0472">Membrane</keyword>
<evidence type="ECO:0000256" key="2">
    <source>
        <dbReference type="ARBA" id="ARBA00022692"/>
    </source>
</evidence>
<feature type="compositionally biased region" description="Polar residues" evidence="6">
    <location>
        <begin position="470"/>
        <end position="479"/>
    </location>
</feature>
<dbReference type="Pfam" id="PF08733">
    <property type="entry name" value="PalH"/>
    <property type="match status" value="1"/>
</dbReference>
<keyword evidence="3 7" id="KW-1133">Transmembrane helix</keyword>
<gene>
    <name evidence="8" type="ORF">AJ80_00664</name>
</gene>
<organism evidence="8 9">
    <name type="scientific">Polytolypa hystricis (strain UAMH7299)</name>
    <dbReference type="NCBI Taxonomy" id="1447883"/>
    <lineage>
        <taxon>Eukaryota</taxon>
        <taxon>Fungi</taxon>
        <taxon>Dikarya</taxon>
        <taxon>Ascomycota</taxon>
        <taxon>Pezizomycotina</taxon>
        <taxon>Eurotiomycetes</taxon>
        <taxon>Eurotiomycetidae</taxon>
        <taxon>Onygenales</taxon>
        <taxon>Onygenales incertae sedis</taxon>
        <taxon>Polytolypa</taxon>
    </lineage>
</organism>
<feature type="transmembrane region" description="Helical" evidence="7">
    <location>
        <begin position="215"/>
        <end position="238"/>
    </location>
</feature>
<sequence length="828" mass="90569">MSFIGLLFRDLSKTNNSHPICPATVLPEGGKLFINDTLSIFLTHEAVYRPPCATDPDKLKQLLIHHESFYASTSPQMYAIAAATIISYLLVFILFITPRTFIMCGPGGSTNFLGRRGMLSSSYGSSSVIGVGGRPWLQKVAALTVAISLSIATADTFQAAKVQYDRGYTNASALTYDVIGGVEIRIVRVISSTFLWLAQVQTLIRLFPRHKEKVIIKWTGFALIVLDTVFSILNNFVYRTPNILRPRTVSDVVPALSYLFELSLSLLYAAWVVFYALSKHRFAFFHVKMRNICLVALLSLIAILIPVIFFILDISKPDVAGWGEYIRWVGAAAASVVVWEWVERIEALERDERKDGILGREIFDGDEMLEVTPSEEVSPKRGGQNGGGGTSSGWAGVMGLSHRPLRSRVTFQNRLPRVQRRQRRNQADNTEEAHGDSQPTVPPLAITPISRADTTSVASTIYRVRYHSVGSPSESSVEFVQNDDNDNQNEKEVSSTHPPANGNQDDYNTAANAVLPPKKGGIRWSAVPNPFKRRRASPPTEVASAQARASHHHHPHFNSRPAVDEERCPRMFRSKVDALMHFGHPREGGSRDRSLAPKSMTLPVTVIPARSRPGPRVDAPEDSSSRSENILESSSRQGGHSAGSHDNASSLLPVTVVPTRTQSSRAWSVPPGDSNSPARERRGDEPAIGVDSSTTPLDDSGIRNGGQRREEEAGFVVREAAGDESARGMNVQPGPEPEPDPSDPPSTGVSPSIARDLPDRVSHSPSTDEYDAVESDHNHLPTTIANSRSSPLPSSRPQSQIPPLGNSRAAEASGDIDLEAQNWPREPP</sequence>
<comment type="caution">
    <text evidence="8">The sequence shown here is derived from an EMBL/GenBank/DDBJ whole genome shotgun (WGS) entry which is preliminary data.</text>
</comment>
<evidence type="ECO:0000313" key="8">
    <source>
        <dbReference type="EMBL" id="PGH27651.1"/>
    </source>
</evidence>
<feature type="region of interest" description="Disordered" evidence="6">
    <location>
        <begin position="582"/>
        <end position="828"/>
    </location>
</feature>
<evidence type="ECO:0000256" key="1">
    <source>
        <dbReference type="ARBA" id="ARBA00004141"/>
    </source>
</evidence>
<evidence type="ECO:0000256" key="3">
    <source>
        <dbReference type="ARBA" id="ARBA00022989"/>
    </source>
</evidence>
<dbReference type="PANTHER" id="PTHR35779:SF1">
    <property type="entry name" value="PH-RESPONSE REGULATOR PROTEIN PALH_RIM21"/>
    <property type="match status" value="1"/>
</dbReference>
<evidence type="ECO:0000256" key="7">
    <source>
        <dbReference type="SAM" id="Phobius"/>
    </source>
</evidence>
<feature type="compositionally biased region" description="Polar residues" evidence="6">
    <location>
        <begin position="644"/>
        <end position="666"/>
    </location>
</feature>
<keyword evidence="9" id="KW-1185">Reference proteome</keyword>
<dbReference type="PANTHER" id="PTHR35779">
    <property type="entry name" value="PH-RESPONSE REGULATOR PROTEIN PALH/RIM21"/>
    <property type="match status" value="1"/>
</dbReference>
<evidence type="ECO:0008006" key="10">
    <source>
        <dbReference type="Google" id="ProtNLM"/>
    </source>
</evidence>
<feature type="compositionally biased region" description="Low complexity" evidence="6">
    <location>
        <begin position="626"/>
        <end position="636"/>
    </location>
</feature>
<accession>A0A2B7Z2R5</accession>
<evidence type="ECO:0000256" key="5">
    <source>
        <dbReference type="ARBA" id="ARBA00038109"/>
    </source>
</evidence>
<comment type="similarity">
    <text evidence="5">Belongs to the palH/RIM21 family.</text>
</comment>
<dbReference type="OrthoDB" id="5393256at2759"/>
<feature type="transmembrane region" description="Helical" evidence="7">
    <location>
        <begin position="289"/>
        <end position="313"/>
    </location>
</feature>
<dbReference type="GO" id="GO:0005886">
    <property type="term" value="C:plasma membrane"/>
    <property type="evidence" value="ECO:0007669"/>
    <property type="project" value="TreeGrafter"/>
</dbReference>
<feature type="transmembrane region" description="Helical" evidence="7">
    <location>
        <begin position="258"/>
        <end position="277"/>
    </location>
</feature>
<name>A0A2B7Z2R5_POLH7</name>
<keyword evidence="2 7" id="KW-0812">Transmembrane</keyword>
<feature type="compositionally biased region" description="Basic and acidic residues" evidence="6">
    <location>
        <begin position="582"/>
        <end position="595"/>
    </location>
</feature>
<dbReference type="STRING" id="1447883.A0A2B7Z2R5"/>
<protein>
    <recommendedName>
        <fullName evidence="10">PH-response regulator protein palH/RIM21</fullName>
    </recommendedName>
</protein>
<dbReference type="AlphaFoldDB" id="A0A2B7Z2R5"/>
<evidence type="ECO:0000313" key="9">
    <source>
        <dbReference type="Proteomes" id="UP000224634"/>
    </source>
</evidence>
<dbReference type="GO" id="GO:0071467">
    <property type="term" value="P:cellular response to pH"/>
    <property type="evidence" value="ECO:0007669"/>
    <property type="project" value="TreeGrafter"/>
</dbReference>
<feature type="transmembrane region" description="Helical" evidence="7">
    <location>
        <begin position="77"/>
        <end position="96"/>
    </location>
</feature>
<proteinExistence type="inferred from homology"/>